<name>A0A1D3D1A5_9EIME</name>
<dbReference type="PROSITE" id="PS00761">
    <property type="entry name" value="SPASE_I_3"/>
    <property type="match status" value="1"/>
</dbReference>
<evidence type="ECO:0000256" key="5">
    <source>
        <dbReference type="ARBA" id="ARBA00019685"/>
    </source>
</evidence>
<dbReference type="EMBL" id="JROU02001166">
    <property type="protein sequence ID" value="OEH77228.1"/>
    <property type="molecule type" value="Genomic_DNA"/>
</dbReference>
<dbReference type="EC" id="3.4.21.89" evidence="4"/>
<dbReference type="PRINTS" id="PR00728">
    <property type="entry name" value="SIGNALPTASE"/>
</dbReference>
<evidence type="ECO:0000256" key="6">
    <source>
        <dbReference type="ARBA" id="ARBA00021755"/>
    </source>
</evidence>
<keyword evidence="13" id="KW-1185">Reference proteome</keyword>
<evidence type="ECO:0000256" key="2">
    <source>
        <dbReference type="ARBA" id="ARBA00004648"/>
    </source>
</evidence>
<comment type="function">
    <text evidence="11">Catalytic component of the signal peptidase complex (SPC) which catalyzes the cleavage of N-terminal signal sequences from nascent proteins as they are translocated into the lumen of the endoplasmic reticulum. Specifically cleaves N-terminal signal peptides that contain a hydrophobic alpha-helix (h-region) shorter than 18-20 amino acids.</text>
</comment>
<sequence>MLGEVTKFGCSIWEEVKHLCRRPRDACQTVLSICCVILAALMLWKVLVLAAGSPSPVVVVLSGSMLPAFSRGDILFLLDRGQSTAVGDIVVFKVEGREIPIVHRVISLHTNASGESNMLTKGDNNSVDDRGLYANKDLWLKDSSIMGTTVVYLPYVGQVTIVLNDYPVVKWAVIGGMVILALLGYE</sequence>
<dbReference type="VEuPathDB" id="ToxoDB:LOC34621655"/>
<dbReference type="Proteomes" id="UP000095192">
    <property type="component" value="Unassembled WGS sequence"/>
</dbReference>
<dbReference type="CDD" id="cd06530">
    <property type="entry name" value="S26_SPase_I"/>
    <property type="match status" value="1"/>
</dbReference>
<comment type="subcellular location">
    <subcellularLocation>
        <location evidence="2">Endoplasmic reticulum membrane</location>
        <topology evidence="2">Single-pass type II membrane protein</topology>
    </subcellularLocation>
</comment>
<evidence type="ECO:0000256" key="11">
    <source>
        <dbReference type="ARBA" id="ARBA00045533"/>
    </source>
</evidence>
<dbReference type="InterPro" id="IPR001733">
    <property type="entry name" value="Peptidase_S26B"/>
</dbReference>
<keyword evidence="7" id="KW-0812">Transmembrane</keyword>
<dbReference type="PANTHER" id="PTHR10806">
    <property type="entry name" value="SIGNAL PEPTIDASE COMPLEX CATALYTIC SUBUNIT SEC11"/>
    <property type="match status" value="1"/>
</dbReference>
<comment type="similarity">
    <text evidence="3">Belongs to the peptidase S26B family.</text>
</comment>
<comment type="catalytic activity">
    <reaction evidence="1">
        <text>Cleavage of hydrophobic, N-terminal signal or leader sequences from secreted and periplasmic proteins.</text>
        <dbReference type="EC" id="3.4.21.89"/>
    </reaction>
</comment>
<dbReference type="GO" id="GO:0005787">
    <property type="term" value="C:signal peptidase complex"/>
    <property type="evidence" value="ECO:0007669"/>
    <property type="project" value="TreeGrafter"/>
</dbReference>
<dbReference type="GO" id="GO:0006465">
    <property type="term" value="P:signal peptide processing"/>
    <property type="evidence" value="ECO:0007669"/>
    <property type="project" value="InterPro"/>
</dbReference>
<evidence type="ECO:0000256" key="8">
    <source>
        <dbReference type="ARBA" id="ARBA00022801"/>
    </source>
</evidence>
<keyword evidence="10" id="KW-0472">Membrane</keyword>
<gene>
    <name evidence="12" type="ORF">cyc_05273</name>
</gene>
<dbReference type="InterPro" id="IPR036286">
    <property type="entry name" value="LexA/Signal_pep-like_sf"/>
</dbReference>
<dbReference type="GeneID" id="34621655"/>
<dbReference type="NCBIfam" id="TIGR02228">
    <property type="entry name" value="sigpep_I_arch"/>
    <property type="match status" value="1"/>
</dbReference>
<keyword evidence="9" id="KW-1133">Transmembrane helix</keyword>
<dbReference type="GO" id="GO:0004252">
    <property type="term" value="F:serine-type endopeptidase activity"/>
    <property type="evidence" value="ECO:0007669"/>
    <property type="project" value="InterPro"/>
</dbReference>
<dbReference type="InterPro" id="IPR019758">
    <property type="entry name" value="Pept_S26A_signal_pept_1_CS"/>
</dbReference>
<protein>
    <recommendedName>
        <fullName evidence="5">Signal peptidase complex catalytic subunit SEC11</fullName>
        <ecNumber evidence="4">3.4.21.89</ecNumber>
    </recommendedName>
    <alternativeName>
        <fullName evidence="6">Signal peptidase complex catalytic subunit sec11</fullName>
    </alternativeName>
</protein>
<dbReference type="VEuPathDB" id="ToxoDB:cyc_05273"/>
<accession>A0A1D3D1A5</accession>
<evidence type="ECO:0000256" key="4">
    <source>
        <dbReference type="ARBA" id="ARBA00013208"/>
    </source>
</evidence>
<dbReference type="AlphaFoldDB" id="A0A1D3D1A5"/>
<dbReference type="GO" id="GO:0009003">
    <property type="term" value="F:signal peptidase activity"/>
    <property type="evidence" value="ECO:0007669"/>
    <property type="project" value="UniProtKB-EC"/>
</dbReference>
<comment type="caution">
    <text evidence="12">The sequence shown here is derived from an EMBL/GenBank/DDBJ whole genome shotgun (WGS) entry which is preliminary data.</text>
</comment>
<dbReference type="OrthoDB" id="10257561at2759"/>
<evidence type="ECO:0000256" key="7">
    <source>
        <dbReference type="ARBA" id="ARBA00022692"/>
    </source>
</evidence>
<evidence type="ECO:0000256" key="1">
    <source>
        <dbReference type="ARBA" id="ARBA00000677"/>
    </source>
</evidence>
<evidence type="ECO:0000256" key="9">
    <source>
        <dbReference type="ARBA" id="ARBA00022989"/>
    </source>
</evidence>
<keyword evidence="8" id="KW-0378">Hydrolase</keyword>
<evidence type="ECO:0000313" key="13">
    <source>
        <dbReference type="Proteomes" id="UP000095192"/>
    </source>
</evidence>
<organism evidence="12 13">
    <name type="scientific">Cyclospora cayetanensis</name>
    <dbReference type="NCBI Taxonomy" id="88456"/>
    <lineage>
        <taxon>Eukaryota</taxon>
        <taxon>Sar</taxon>
        <taxon>Alveolata</taxon>
        <taxon>Apicomplexa</taxon>
        <taxon>Conoidasida</taxon>
        <taxon>Coccidia</taxon>
        <taxon>Eucoccidiorida</taxon>
        <taxon>Eimeriorina</taxon>
        <taxon>Eimeriidae</taxon>
        <taxon>Cyclospora</taxon>
    </lineage>
</organism>
<evidence type="ECO:0000256" key="10">
    <source>
        <dbReference type="ARBA" id="ARBA00023136"/>
    </source>
</evidence>
<proteinExistence type="inferred from homology"/>
<dbReference type="InterPro" id="IPR019533">
    <property type="entry name" value="Peptidase_S26"/>
</dbReference>
<reference evidence="12 13" key="1">
    <citation type="journal article" date="2016" name="BMC Genomics">
        <title>Comparative genomics reveals Cyclospora cayetanensis possesses coccidia-like metabolism and invasion components but unique surface antigens.</title>
        <authorList>
            <person name="Liu S."/>
            <person name="Wang L."/>
            <person name="Zheng H."/>
            <person name="Xu Z."/>
            <person name="Roellig D.M."/>
            <person name="Li N."/>
            <person name="Frace M.A."/>
            <person name="Tang K."/>
            <person name="Arrowood M.J."/>
            <person name="Moss D.M."/>
            <person name="Zhang L."/>
            <person name="Feng Y."/>
            <person name="Xiao L."/>
        </authorList>
    </citation>
    <scope>NUCLEOTIDE SEQUENCE [LARGE SCALE GENOMIC DNA]</scope>
    <source>
        <strain evidence="12 13">CHN_HEN01</strain>
    </source>
</reference>
<evidence type="ECO:0000256" key="3">
    <source>
        <dbReference type="ARBA" id="ARBA00011035"/>
    </source>
</evidence>
<dbReference type="PANTHER" id="PTHR10806:SF6">
    <property type="entry name" value="SIGNAL PEPTIDASE COMPLEX CATALYTIC SUBUNIT SEC11"/>
    <property type="match status" value="1"/>
</dbReference>
<evidence type="ECO:0000313" key="12">
    <source>
        <dbReference type="EMBL" id="OEH77228.1"/>
    </source>
</evidence>
<dbReference type="SUPFAM" id="SSF51306">
    <property type="entry name" value="LexA/Signal peptidase"/>
    <property type="match status" value="1"/>
</dbReference>